<reference evidence="2 3" key="1">
    <citation type="submission" date="2019-05" db="EMBL/GenBank/DDBJ databases">
        <title>Another draft genome of Portunus trituberculatus and its Hox gene families provides insights of decapod evolution.</title>
        <authorList>
            <person name="Jeong J.-H."/>
            <person name="Song I."/>
            <person name="Kim S."/>
            <person name="Choi T."/>
            <person name="Kim D."/>
            <person name="Ryu S."/>
            <person name="Kim W."/>
        </authorList>
    </citation>
    <scope>NUCLEOTIDE SEQUENCE [LARGE SCALE GENOMIC DNA]</scope>
    <source>
        <tissue evidence="2">Muscle</tissue>
    </source>
</reference>
<comment type="caution">
    <text evidence="2">The sequence shown here is derived from an EMBL/GenBank/DDBJ whole genome shotgun (WGS) entry which is preliminary data.</text>
</comment>
<keyword evidence="3" id="KW-1185">Reference proteome</keyword>
<protein>
    <submittedName>
        <fullName evidence="2">Uncharacterized protein</fullName>
    </submittedName>
</protein>
<dbReference type="EMBL" id="VSRR010007415">
    <property type="protein sequence ID" value="MPC46852.1"/>
    <property type="molecule type" value="Genomic_DNA"/>
</dbReference>
<name>A0A5B7FK64_PORTR</name>
<evidence type="ECO:0000313" key="2">
    <source>
        <dbReference type="EMBL" id="MPC46852.1"/>
    </source>
</evidence>
<dbReference type="Proteomes" id="UP000324222">
    <property type="component" value="Unassembled WGS sequence"/>
</dbReference>
<proteinExistence type="predicted"/>
<dbReference type="AlphaFoldDB" id="A0A5B7FK64"/>
<evidence type="ECO:0000313" key="3">
    <source>
        <dbReference type="Proteomes" id="UP000324222"/>
    </source>
</evidence>
<feature type="compositionally biased region" description="Low complexity" evidence="1">
    <location>
        <begin position="22"/>
        <end position="32"/>
    </location>
</feature>
<gene>
    <name evidence="2" type="ORF">E2C01_040582</name>
</gene>
<accession>A0A5B7FK64</accession>
<evidence type="ECO:0000256" key="1">
    <source>
        <dbReference type="SAM" id="MobiDB-lite"/>
    </source>
</evidence>
<organism evidence="2 3">
    <name type="scientific">Portunus trituberculatus</name>
    <name type="common">Swimming crab</name>
    <name type="synonym">Neptunus trituberculatus</name>
    <dbReference type="NCBI Taxonomy" id="210409"/>
    <lineage>
        <taxon>Eukaryota</taxon>
        <taxon>Metazoa</taxon>
        <taxon>Ecdysozoa</taxon>
        <taxon>Arthropoda</taxon>
        <taxon>Crustacea</taxon>
        <taxon>Multicrustacea</taxon>
        <taxon>Malacostraca</taxon>
        <taxon>Eumalacostraca</taxon>
        <taxon>Eucarida</taxon>
        <taxon>Decapoda</taxon>
        <taxon>Pleocyemata</taxon>
        <taxon>Brachyura</taxon>
        <taxon>Eubrachyura</taxon>
        <taxon>Portunoidea</taxon>
        <taxon>Portunidae</taxon>
        <taxon>Portuninae</taxon>
        <taxon>Portunus</taxon>
    </lineage>
</organism>
<sequence>MGALTQQPRPEELYTRCETRTRTSTRASTHNAASDKRLPSQDSISILRVKFDSGLPFIRQVTRVQNGCEAASIVDVLRSAHRFGPSKHRWLKVFTGIEKTGKVLPMFFSAHCECIYYTLARCQIHF</sequence>
<feature type="region of interest" description="Disordered" evidence="1">
    <location>
        <begin position="17"/>
        <end position="38"/>
    </location>
</feature>